<keyword evidence="3" id="KW-1185">Reference proteome</keyword>
<evidence type="ECO:0000256" key="1">
    <source>
        <dbReference type="ARBA" id="ARBA00022801"/>
    </source>
</evidence>
<sequence>MLKLEAKLEGADQMKIRAVLFDLFETLITEFASGKRKSNRSYDYQALLGLSNEDYKKEWRARQEQRMSGFFPDYRAVLKDILLARSLPYHDSVVNTLYEERVREKQLPFQSVEPDIKRLLDSLKNRKLKLALVSNCTEEEVKYWQDSGLAAYFDTVIFSYEAGCAKPDQRIYELACSRLAVRADECFFVGDGGSNELEGAERAGLNPLHATWFNTFIESKYKKLTHPNELLQELD</sequence>
<dbReference type="SUPFAM" id="SSF56784">
    <property type="entry name" value="HAD-like"/>
    <property type="match status" value="1"/>
</dbReference>
<dbReference type="EMBL" id="CP091430">
    <property type="protein sequence ID" value="UVI28019.1"/>
    <property type="molecule type" value="Genomic_DNA"/>
</dbReference>
<dbReference type="Proteomes" id="UP001057877">
    <property type="component" value="Chromosome"/>
</dbReference>
<dbReference type="InterPro" id="IPR006439">
    <property type="entry name" value="HAD-SF_hydro_IA"/>
</dbReference>
<dbReference type="InterPro" id="IPR036412">
    <property type="entry name" value="HAD-like_sf"/>
</dbReference>
<dbReference type="Pfam" id="PF00702">
    <property type="entry name" value="Hydrolase"/>
    <property type="match status" value="1"/>
</dbReference>
<accession>A0ABY5S2Y1</accession>
<dbReference type="InterPro" id="IPR023214">
    <property type="entry name" value="HAD_sf"/>
</dbReference>
<reference evidence="2" key="1">
    <citation type="submission" date="2022-01" db="EMBL/GenBank/DDBJ databases">
        <title>Paenibacillus spongiae sp. nov., isolated from marine sponge.</title>
        <authorList>
            <person name="Li Z."/>
            <person name="Zhang M."/>
        </authorList>
    </citation>
    <scope>NUCLEOTIDE SEQUENCE</scope>
    <source>
        <strain evidence="2">PHS-Z3</strain>
    </source>
</reference>
<dbReference type="PRINTS" id="PR00413">
    <property type="entry name" value="HADHALOGNASE"/>
</dbReference>
<protein>
    <submittedName>
        <fullName evidence="2">HAD family hydrolase</fullName>
    </submittedName>
</protein>
<keyword evidence="1 2" id="KW-0378">Hydrolase</keyword>
<dbReference type="RefSeq" id="WP_258384107.1">
    <property type="nucleotide sequence ID" value="NZ_CP091430.1"/>
</dbReference>
<dbReference type="Gene3D" id="3.40.50.1000">
    <property type="entry name" value="HAD superfamily/HAD-like"/>
    <property type="match status" value="1"/>
</dbReference>
<organism evidence="2 3">
    <name type="scientific">Paenibacillus spongiae</name>
    <dbReference type="NCBI Taxonomy" id="2909671"/>
    <lineage>
        <taxon>Bacteria</taxon>
        <taxon>Bacillati</taxon>
        <taxon>Bacillota</taxon>
        <taxon>Bacilli</taxon>
        <taxon>Bacillales</taxon>
        <taxon>Paenibacillaceae</taxon>
        <taxon>Paenibacillus</taxon>
    </lineage>
</organism>
<dbReference type="GO" id="GO:0016787">
    <property type="term" value="F:hydrolase activity"/>
    <property type="evidence" value="ECO:0007669"/>
    <property type="project" value="UniProtKB-KW"/>
</dbReference>
<dbReference type="SFLD" id="SFLDG01129">
    <property type="entry name" value="C1.5:_HAD__Beta-PGM__Phosphata"/>
    <property type="match status" value="1"/>
</dbReference>
<dbReference type="PANTHER" id="PTHR43316:SF3">
    <property type="entry name" value="HALOACID DEHALOGENASE, TYPE II (AFU_ORTHOLOGUE AFUA_2G07750)-RELATED"/>
    <property type="match status" value="1"/>
</dbReference>
<dbReference type="SFLD" id="SFLDS00003">
    <property type="entry name" value="Haloacid_Dehalogenase"/>
    <property type="match status" value="1"/>
</dbReference>
<evidence type="ECO:0000313" key="2">
    <source>
        <dbReference type="EMBL" id="UVI28019.1"/>
    </source>
</evidence>
<gene>
    <name evidence="2" type="ORF">L1F29_21500</name>
</gene>
<dbReference type="NCBIfam" id="TIGR01549">
    <property type="entry name" value="HAD-SF-IA-v1"/>
    <property type="match status" value="1"/>
</dbReference>
<dbReference type="NCBIfam" id="TIGR01509">
    <property type="entry name" value="HAD-SF-IA-v3"/>
    <property type="match status" value="1"/>
</dbReference>
<dbReference type="InterPro" id="IPR051540">
    <property type="entry name" value="S-2-haloacid_dehalogenase"/>
</dbReference>
<evidence type="ECO:0000313" key="3">
    <source>
        <dbReference type="Proteomes" id="UP001057877"/>
    </source>
</evidence>
<name>A0ABY5S2Y1_9BACL</name>
<proteinExistence type="predicted"/>
<dbReference type="PANTHER" id="PTHR43316">
    <property type="entry name" value="HYDROLASE, HALOACID DELAHOGENASE-RELATED"/>
    <property type="match status" value="1"/>
</dbReference>